<dbReference type="Pfam" id="PF06974">
    <property type="entry name" value="WS_DGAT_C"/>
    <property type="match status" value="1"/>
</dbReference>
<gene>
    <name evidence="4" type="ORF">TGDOM2_237045</name>
</gene>
<reference evidence="4 5" key="1">
    <citation type="submission" date="2014-02" db="EMBL/GenBank/DDBJ databases">
        <authorList>
            <person name="Sibley D."/>
            <person name="Venepally P."/>
            <person name="Karamycheva S."/>
            <person name="Hadjithomas M."/>
            <person name="Khan A."/>
            <person name="Brunk B."/>
            <person name="Roos D."/>
            <person name="Caler E."/>
            <person name="Lorenzi H."/>
        </authorList>
    </citation>
    <scope>NUCLEOTIDE SEQUENCE [LARGE SCALE GENOMIC DNA]</scope>
    <source>
        <strain evidence="4 5">GAB2-2007-GAL-DOM2</strain>
    </source>
</reference>
<dbReference type="GO" id="GO:0008374">
    <property type="term" value="F:O-acyltransferase activity"/>
    <property type="evidence" value="ECO:0007669"/>
    <property type="project" value="InterPro"/>
</dbReference>
<dbReference type="InterPro" id="IPR009721">
    <property type="entry name" value="O-acyltransferase_WSD1_C"/>
</dbReference>
<dbReference type="EMBL" id="AHZU02001490">
    <property type="protein sequence ID" value="KFG31787.1"/>
    <property type="molecule type" value="Genomic_DNA"/>
</dbReference>
<feature type="domain" description="O-acyltransferase WSD1 C-terminal" evidence="3">
    <location>
        <begin position="1115"/>
        <end position="1260"/>
    </location>
</feature>
<evidence type="ECO:0000259" key="3">
    <source>
        <dbReference type="Pfam" id="PF06974"/>
    </source>
</evidence>
<dbReference type="PANTHER" id="PTHR31650:SF1">
    <property type="entry name" value="WAX ESTER SYNTHASE_DIACYLGLYCEROL ACYLTRANSFERASE 4-RELATED"/>
    <property type="match status" value="1"/>
</dbReference>
<keyword evidence="1" id="KW-0175">Coiled coil</keyword>
<feature type="compositionally biased region" description="Polar residues" evidence="2">
    <location>
        <begin position="808"/>
        <end position="819"/>
    </location>
</feature>
<evidence type="ECO:0000313" key="5">
    <source>
        <dbReference type="Proteomes" id="UP000028837"/>
    </source>
</evidence>
<feature type="region of interest" description="Disordered" evidence="2">
    <location>
        <begin position="1030"/>
        <end position="1074"/>
    </location>
</feature>
<feature type="region of interest" description="Disordered" evidence="2">
    <location>
        <begin position="837"/>
        <end position="856"/>
    </location>
</feature>
<dbReference type="AlphaFoldDB" id="A0A086JI19"/>
<feature type="compositionally biased region" description="Polar residues" evidence="2">
    <location>
        <begin position="1038"/>
        <end position="1059"/>
    </location>
</feature>
<comment type="caution">
    <text evidence="4">The sequence shown here is derived from an EMBL/GenBank/DDBJ whole genome shotgun (WGS) entry which is preliminary data.</text>
</comment>
<feature type="region of interest" description="Disordered" evidence="2">
    <location>
        <begin position="523"/>
        <end position="544"/>
    </location>
</feature>
<organism evidence="4 5">
    <name type="scientific">Toxoplasma gondii GAB2-2007-GAL-DOM2</name>
    <dbReference type="NCBI Taxonomy" id="1130820"/>
    <lineage>
        <taxon>Eukaryota</taxon>
        <taxon>Sar</taxon>
        <taxon>Alveolata</taxon>
        <taxon>Apicomplexa</taxon>
        <taxon>Conoidasida</taxon>
        <taxon>Coccidia</taxon>
        <taxon>Eucoccidiorida</taxon>
        <taxon>Eimeriorina</taxon>
        <taxon>Sarcocystidae</taxon>
        <taxon>Toxoplasma</taxon>
    </lineage>
</organism>
<feature type="region of interest" description="Disordered" evidence="2">
    <location>
        <begin position="309"/>
        <end position="332"/>
    </location>
</feature>
<name>A0A086JI19_TOXGO</name>
<accession>A0A086JI19</accession>
<evidence type="ECO:0000256" key="2">
    <source>
        <dbReference type="SAM" id="MobiDB-lite"/>
    </source>
</evidence>
<sequence>MTEKEAIAAAQPQGSVYMTTRRVAEDAAGGADSPRHEDVVKRLWRVGEGRWFSWPWRSTLVGSGLMQDKHRTREISEKTVSQYKAANKLPFRPPRRTEIFEVLSGQELMMFSQPLMIVSGVGFSDHLSHDDLIEVVETQLLAKREQASVGNTATYSDCANEWEPLTVYKHPRLRTVIGKLFGRYCWIRAEDFNVRNHVLKLNRHEALSLLRHHSGTLHGLHHGVVQHYKREQLRITDEEGLATTFSSSDSCGRYKDEILCDEGDNCKCVVTSAEAQALENVLATQALQPSMPLWQFVLLEHVELPGLDEGDRLEGKNSSSHKDDDAGSDDASFNSRRVGSMVMFRIHHAVADGIAITNMFLSDVLSAPCPRGSGHVSSSCGRLSEAHSVKCEAEFDVTSPPSRKMNGRSRSFPLQLLKGLYDELDTVLPLSRAQESISHALGASPNSRQLKSPNAGAARCPVVRTTITDQRLPTMGQDEGQDKRFYSSSHSAGDMLGSHQTFPGSHPKMNVPKDGSCGTTDVISGRQSNSSERTEDCPVGTTVHRQKRPFAPDRRPVKSLVPPLRRPSSIFLRAFMQLISYLHVPFTVVSLLMLTEEKSWDYPEKPRPPRSGRVWVLQPIRFKLQELKNLRRALAALQLIKEKKSLNASNEQLQSDSASILSKKRIHRWSEHLRKEPLRNLLASVGSFIGRVAHRDSARFACLNSSSVKNKQSGDTQDIPAEAAAVHSGTATRLNQQINSIPGEEQAAKMTLSKQDLFTINELLATCLVGGICRYVHNKVAVKNSDGERLATLSRTIHEGRSKASEYQKYNPSGQQDQDNTVKHRTTAALPQTIASLNGTGQSATDRHSGSTKARVLPYNKSVSGLSGYSSSTCSTTTSIKSSSSSCVHESGSVDRLRSGTEQFLHGRSPCSGLCHAFGRGTSCRKEVAADQTCMRGLEETSPSAGSVRSRMNGYDGSELQSIDQTPSALWACSSSVDRTSERKVEADMWCSRRLQALRTAREEQSTLDLPPCEGRKQCDETFSPLFHGYQKEEKNETVNQSTSIEDTASPEHSLSSSGVDKLTLPEDQTPATRENQEQILQMELDMLEHLMPQLNIVVPVNLRTTEEESFELRNNFTSAVVQVAAAHAFKAGSAYERLLGVRKSLRKSVKSLGAHVFALMEKISFCTTPDFLLFLQIWLTKKMSVLFSNVPGPSELPQIHGRQVHAMHFIGPLAGRISLIVSAFSYGDYLDLVITTDTAVLESPQLLRQCILDEYMELKQLCPSIQLS</sequence>
<evidence type="ECO:0000256" key="1">
    <source>
        <dbReference type="SAM" id="Coils"/>
    </source>
</evidence>
<feature type="coiled-coil region" evidence="1">
    <location>
        <begin position="620"/>
        <end position="656"/>
    </location>
</feature>
<dbReference type="GO" id="GO:0019432">
    <property type="term" value="P:triglyceride biosynthetic process"/>
    <property type="evidence" value="ECO:0007669"/>
    <property type="project" value="TreeGrafter"/>
</dbReference>
<dbReference type="InterPro" id="IPR045034">
    <property type="entry name" value="O-acyltransferase_WSD1-like"/>
</dbReference>
<dbReference type="Proteomes" id="UP000028837">
    <property type="component" value="Unassembled WGS sequence"/>
</dbReference>
<dbReference type="PANTHER" id="PTHR31650">
    <property type="entry name" value="O-ACYLTRANSFERASE (WSD1-LIKE) FAMILY PROTEIN"/>
    <property type="match status" value="1"/>
</dbReference>
<dbReference type="VEuPathDB" id="ToxoDB:TGDOM2_237045"/>
<evidence type="ECO:0000313" key="4">
    <source>
        <dbReference type="EMBL" id="KFG31787.1"/>
    </source>
</evidence>
<dbReference type="GO" id="GO:0005886">
    <property type="term" value="C:plasma membrane"/>
    <property type="evidence" value="ECO:0007669"/>
    <property type="project" value="TreeGrafter"/>
</dbReference>
<protein>
    <recommendedName>
        <fullName evidence="3">O-acyltransferase WSD1 C-terminal domain-containing protein</fullName>
    </recommendedName>
</protein>
<dbReference type="OrthoDB" id="619536at2759"/>
<feature type="compositionally biased region" description="Basic and acidic residues" evidence="2">
    <location>
        <begin position="309"/>
        <end position="325"/>
    </location>
</feature>
<feature type="region of interest" description="Disordered" evidence="2">
    <location>
        <begin position="801"/>
        <end position="822"/>
    </location>
</feature>
<proteinExistence type="predicted"/>